<evidence type="ECO:0000313" key="6">
    <source>
        <dbReference type="EMBL" id="KAJ8733760.1"/>
    </source>
</evidence>
<protein>
    <recommendedName>
        <fullName evidence="5">Reverse transcriptase domain-containing protein</fullName>
    </recommendedName>
</protein>
<organism evidence="6 7">
    <name type="scientific">Mythimna separata</name>
    <name type="common">Oriental armyworm</name>
    <name type="synonym">Pseudaletia separata</name>
    <dbReference type="NCBI Taxonomy" id="271217"/>
    <lineage>
        <taxon>Eukaryota</taxon>
        <taxon>Metazoa</taxon>
        <taxon>Ecdysozoa</taxon>
        <taxon>Arthropoda</taxon>
        <taxon>Hexapoda</taxon>
        <taxon>Insecta</taxon>
        <taxon>Pterygota</taxon>
        <taxon>Neoptera</taxon>
        <taxon>Endopterygota</taxon>
        <taxon>Lepidoptera</taxon>
        <taxon>Glossata</taxon>
        <taxon>Ditrysia</taxon>
        <taxon>Noctuoidea</taxon>
        <taxon>Noctuidae</taxon>
        <taxon>Noctuinae</taxon>
        <taxon>Hadenini</taxon>
        <taxon>Mythimna</taxon>
    </lineage>
</organism>
<accession>A0AAD7Z1Q3</accession>
<evidence type="ECO:0000256" key="2">
    <source>
        <dbReference type="ARBA" id="ARBA00022695"/>
    </source>
</evidence>
<comment type="caution">
    <text evidence="6">The sequence shown here is derived from an EMBL/GenBank/DDBJ whole genome shotgun (WGS) entry which is preliminary data.</text>
</comment>
<keyword evidence="4" id="KW-0378">Hydrolase</keyword>
<dbReference type="Proteomes" id="UP001231518">
    <property type="component" value="Chromosome 5"/>
</dbReference>
<keyword evidence="3" id="KW-0540">Nuclease</keyword>
<evidence type="ECO:0000256" key="1">
    <source>
        <dbReference type="ARBA" id="ARBA00022679"/>
    </source>
</evidence>
<dbReference type="InterPro" id="IPR043502">
    <property type="entry name" value="DNA/RNA_pol_sf"/>
</dbReference>
<sequence>MEIDSGSGSSVISESLYLRMFSLYQLYNCKVKMCLYNGHKISPLGFFTITAKYNDMQKNIKIFVVKNGGPPLLGRDFMSAFNLIITTDIKSLKCSESSDSTDSNSVRELLDKFPDLWRDELGSFNKFKVSLKLKENAVPKFFKSRTVPFALKDKVEQELERLKKLNILVPIDHAPYATPIVPVLKENGSVRIAGDFSVTLNKDLIIEKYPLPRIEEVFAKLGGGEMYSKIDLKNAYNQFILGEPSQILTAINTHKGLYKYTRLVYGLANAPAIFQKSMETLLSGIDGVSVWLDYMYYGSR</sequence>
<dbReference type="InterPro" id="IPR021109">
    <property type="entry name" value="Peptidase_aspartic_dom_sf"/>
</dbReference>
<dbReference type="SUPFAM" id="SSF50630">
    <property type="entry name" value="Acid proteases"/>
    <property type="match status" value="1"/>
</dbReference>
<proteinExistence type="predicted"/>
<dbReference type="EMBL" id="JARGEI010000003">
    <property type="protein sequence ID" value="KAJ8733760.1"/>
    <property type="molecule type" value="Genomic_DNA"/>
</dbReference>
<feature type="domain" description="Reverse transcriptase" evidence="5">
    <location>
        <begin position="207"/>
        <end position="287"/>
    </location>
</feature>
<gene>
    <name evidence="6" type="ORF">PYW07_014311</name>
</gene>
<dbReference type="Gene3D" id="3.10.10.10">
    <property type="entry name" value="HIV Type 1 Reverse Transcriptase, subunit A, domain 1"/>
    <property type="match status" value="1"/>
</dbReference>
<dbReference type="PANTHER" id="PTHR37984">
    <property type="entry name" value="PROTEIN CBG26694"/>
    <property type="match status" value="1"/>
</dbReference>
<dbReference type="Pfam" id="PF00078">
    <property type="entry name" value="RVT_1"/>
    <property type="match status" value="1"/>
</dbReference>
<dbReference type="GO" id="GO:0016779">
    <property type="term" value="F:nucleotidyltransferase activity"/>
    <property type="evidence" value="ECO:0007669"/>
    <property type="project" value="UniProtKB-KW"/>
</dbReference>
<dbReference type="CDD" id="cd01647">
    <property type="entry name" value="RT_LTR"/>
    <property type="match status" value="1"/>
</dbReference>
<dbReference type="SUPFAM" id="SSF56672">
    <property type="entry name" value="DNA/RNA polymerases"/>
    <property type="match status" value="1"/>
</dbReference>
<evidence type="ECO:0000313" key="7">
    <source>
        <dbReference type="Proteomes" id="UP001231518"/>
    </source>
</evidence>
<evidence type="ECO:0000259" key="5">
    <source>
        <dbReference type="Pfam" id="PF00078"/>
    </source>
</evidence>
<dbReference type="AlphaFoldDB" id="A0AAD7Z1Q3"/>
<name>A0AAD7Z1Q3_MYTSE</name>
<dbReference type="InterPro" id="IPR000477">
    <property type="entry name" value="RT_dom"/>
</dbReference>
<evidence type="ECO:0000256" key="3">
    <source>
        <dbReference type="ARBA" id="ARBA00022722"/>
    </source>
</evidence>
<dbReference type="GO" id="GO:0004519">
    <property type="term" value="F:endonuclease activity"/>
    <property type="evidence" value="ECO:0007669"/>
    <property type="project" value="UniProtKB-KW"/>
</dbReference>
<keyword evidence="4" id="KW-0255">Endonuclease</keyword>
<reference evidence="6" key="1">
    <citation type="submission" date="2023-03" db="EMBL/GenBank/DDBJ databases">
        <title>Chromosome-level genomes of two armyworms, Mythimna separata and Mythimna loreyi, provide insights into the biosynthesis and reception of sex pheromones.</title>
        <authorList>
            <person name="Zhao H."/>
        </authorList>
    </citation>
    <scope>NUCLEOTIDE SEQUENCE</scope>
    <source>
        <strain evidence="6">BeijingLab</strain>
        <tissue evidence="6">Pupa</tissue>
    </source>
</reference>
<keyword evidence="7" id="KW-1185">Reference proteome</keyword>
<dbReference type="Gene3D" id="2.40.70.10">
    <property type="entry name" value="Acid Proteases"/>
    <property type="match status" value="1"/>
</dbReference>
<keyword evidence="2" id="KW-0548">Nucleotidyltransferase</keyword>
<dbReference type="InterPro" id="IPR050951">
    <property type="entry name" value="Retrovirus_Pol_polyprotein"/>
</dbReference>
<dbReference type="GO" id="GO:0071897">
    <property type="term" value="P:DNA biosynthetic process"/>
    <property type="evidence" value="ECO:0007669"/>
    <property type="project" value="UniProtKB-ARBA"/>
</dbReference>
<dbReference type="PANTHER" id="PTHR37984:SF5">
    <property type="entry name" value="PROTEIN NYNRIN-LIKE"/>
    <property type="match status" value="1"/>
</dbReference>
<keyword evidence="1" id="KW-0808">Transferase</keyword>
<evidence type="ECO:0000256" key="4">
    <source>
        <dbReference type="ARBA" id="ARBA00022759"/>
    </source>
</evidence>